<gene>
    <name evidence="1" type="ORF">A2971_04910</name>
</gene>
<organism evidence="1 2">
    <name type="scientific">Candidatus Gottesmanbacteria bacterium RIFCSPLOWO2_01_FULL_46_21</name>
    <dbReference type="NCBI Taxonomy" id="1798393"/>
    <lineage>
        <taxon>Bacteria</taxon>
        <taxon>Candidatus Gottesmaniibacteriota</taxon>
    </lineage>
</organism>
<sequence length="153" mass="18415">MDNLEFQPIRIDRVAQPPFIDVPIYGPRRYQDPRFDEIFNGAEKDRKRPEGFHPGWWVIHREYIRQATKSGILLTELPLRYEEELEPLSYLAKIVRANNDPDAFESLYAAYLTFMPSKWYLFERYKPERKLVEAVGRFHNDVVKFDAFKMWKI</sequence>
<evidence type="ECO:0000313" key="1">
    <source>
        <dbReference type="EMBL" id="OGG28959.1"/>
    </source>
</evidence>
<accession>A0A1F6AW94</accession>
<reference evidence="1 2" key="1">
    <citation type="journal article" date="2016" name="Nat. Commun.">
        <title>Thousands of microbial genomes shed light on interconnected biogeochemical processes in an aquifer system.</title>
        <authorList>
            <person name="Anantharaman K."/>
            <person name="Brown C.T."/>
            <person name="Hug L.A."/>
            <person name="Sharon I."/>
            <person name="Castelle C.J."/>
            <person name="Probst A.J."/>
            <person name="Thomas B.C."/>
            <person name="Singh A."/>
            <person name="Wilkins M.J."/>
            <person name="Karaoz U."/>
            <person name="Brodie E.L."/>
            <person name="Williams K.H."/>
            <person name="Hubbard S.S."/>
            <person name="Banfield J.F."/>
        </authorList>
    </citation>
    <scope>NUCLEOTIDE SEQUENCE [LARGE SCALE GENOMIC DNA]</scope>
</reference>
<dbReference type="AlphaFoldDB" id="A0A1F6AW94"/>
<comment type="caution">
    <text evidence="1">The sequence shown here is derived from an EMBL/GenBank/DDBJ whole genome shotgun (WGS) entry which is preliminary data.</text>
</comment>
<name>A0A1F6AW94_9BACT</name>
<proteinExistence type="predicted"/>
<protein>
    <submittedName>
        <fullName evidence="1">Uncharacterized protein</fullName>
    </submittedName>
</protein>
<dbReference type="Proteomes" id="UP000178461">
    <property type="component" value="Unassembled WGS sequence"/>
</dbReference>
<dbReference type="EMBL" id="MFJW01000039">
    <property type="protein sequence ID" value="OGG28959.1"/>
    <property type="molecule type" value="Genomic_DNA"/>
</dbReference>
<evidence type="ECO:0000313" key="2">
    <source>
        <dbReference type="Proteomes" id="UP000178461"/>
    </source>
</evidence>